<evidence type="ECO:0000313" key="4">
    <source>
        <dbReference type="EMBL" id="BEH02055.1"/>
    </source>
</evidence>
<dbReference type="GO" id="GO:0008235">
    <property type="term" value="F:metalloexopeptidase activity"/>
    <property type="evidence" value="ECO:0007669"/>
    <property type="project" value="InterPro"/>
</dbReference>
<feature type="region of interest" description="Disordered" evidence="1">
    <location>
        <begin position="29"/>
        <end position="51"/>
    </location>
</feature>
<feature type="domain" description="Peptidase M28" evidence="3">
    <location>
        <begin position="263"/>
        <end position="481"/>
    </location>
</feature>
<protein>
    <submittedName>
        <fullName evidence="4">M28 family metallopeptidase</fullName>
    </submittedName>
</protein>
<dbReference type="KEGG" id="broo:brsh051_13360"/>
<evidence type="ECO:0000259" key="2">
    <source>
        <dbReference type="Pfam" id="PF02225"/>
    </source>
</evidence>
<accession>A0AAN0KHX7</accession>
<organism evidence="4 5">
    <name type="scientific">Brooklawnia propionicigenes</name>
    <dbReference type="NCBI Taxonomy" id="3041175"/>
    <lineage>
        <taxon>Bacteria</taxon>
        <taxon>Bacillati</taxon>
        <taxon>Actinomycetota</taxon>
        <taxon>Actinomycetes</taxon>
        <taxon>Propionibacteriales</taxon>
        <taxon>Propionibacteriaceae</taxon>
        <taxon>Brooklawnia</taxon>
    </lineage>
</organism>
<dbReference type="RefSeq" id="WP_286268362.1">
    <property type="nucleotide sequence ID" value="NZ_AP028056.1"/>
</dbReference>
<dbReference type="InterPro" id="IPR046450">
    <property type="entry name" value="PA_dom_sf"/>
</dbReference>
<dbReference type="EMBL" id="AP028056">
    <property type="protein sequence ID" value="BEH02055.1"/>
    <property type="molecule type" value="Genomic_DNA"/>
</dbReference>
<dbReference type="InterPro" id="IPR003137">
    <property type="entry name" value="PA_domain"/>
</dbReference>
<keyword evidence="5" id="KW-1185">Reference proteome</keyword>
<dbReference type="Gene3D" id="3.50.30.30">
    <property type="match status" value="1"/>
</dbReference>
<dbReference type="SUPFAM" id="SSF52025">
    <property type="entry name" value="PA domain"/>
    <property type="match status" value="1"/>
</dbReference>
<dbReference type="PROSITE" id="PS51257">
    <property type="entry name" value="PROKAR_LIPOPROTEIN"/>
    <property type="match status" value="1"/>
</dbReference>
<dbReference type="InterPro" id="IPR045175">
    <property type="entry name" value="M28_fam"/>
</dbReference>
<evidence type="ECO:0000259" key="3">
    <source>
        <dbReference type="Pfam" id="PF04389"/>
    </source>
</evidence>
<dbReference type="PANTHER" id="PTHR12147">
    <property type="entry name" value="METALLOPEPTIDASE M28 FAMILY MEMBER"/>
    <property type="match status" value="1"/>
</dbReference>
<evidence type="ECO:0000313" key="5">
    <source>
        <dbReference type="Proteomes" id="UP001431656"/>
    </source>
</evidence>
<name>A0AAN0KHX7_9ACTN</name>
<sequence length="516" mass="52564">MIHWLRIGRAALGIGVAFVLVSCGVPGDAGSDAGPRSEQPAPTAAQSASGETAGAELAAKVSQQDLVAALAQIETLTLDASGSRGPGSAGYPATAGWIENQLVATGFYDVYRQDFTIQIPHPGDSQLTDAGGRVINQAPLGFSPGTPDEGITGVLVAATDGHGCRAADWPSEVAGQIGIAERGGCSFADMNRAASQAGAAMMIVTNDRSGGLYGTLGGLRDGFIPATGVTSSEGNRLRTAMAAGEVQLSFTFAQNIESHPTYNLFAETKSGDAANVVMAGAHLDSVPEGPGINDNGSGSAILLTTALQMASGQPPVNKVRYAWWSGEELGLLGSAHWVNTMVDSDPQTIQQIAAYLNADMVASPNGVIGVYDGDGSDFPDETLPAGSGEVEQLFTGRFDSLSQPWVPIRMGGSSDHASFINSGVPTGGLFTGAGDLKTHDEQAVFGGTAGQPYDPNYHQAADGLANVNQDFLGINGKASAYAIGHLAWDTSIVNGSGSGNSGVPAKASSFGYAAAV</sequence>
<dbReference type="AlphaFoldDB" id="A0AAN0KHX7"/>
<dbReference type="PANTHER" id="PTHR12147:SF26">
    <property type="entry name" value="PEPTIDASE M28 DOMAIN-CONTAINING PROTEIN"/>
    <property type="match status" value="1"/>
</dbReference>
<evidence type="ECO:0000256" key="1">
    <source>
        <dbReference type="SAM" id="MobiDB-lite"/>
    </source>
</evidence>
<gene>
    <name evidence="4" type="ORF">brsh051_13360</name>
</gene>
<dbReference type="Pfam" id="PF02225">
    <property type="entry name" value="PA"/>
    <property type="match status" value="1"/>
</dbReference>
<dbReference type="SUPFAM" id="SSF53187">
    <property type="entry name" value="Zn-dependent exopeptidases"/>
    <property type="match status" value="1"/>
</dbReference>
<dbReference type="GO" id="GO:0006508">
    <property type="term" value="P:proteolysis"/>
    <property type="evidence" value="ECO:0007669"/>
    <property type="project" value="InterPro"/>
</dbReference>
<reference evidence="4" key="1">
    <citation type="journal article" date="2024" name="Int. J. Syst. Evol. Microbiol.">
        <title>Brooklawnia propionicigenes sp. nov., a facultatively anaerobic, propionate-producing bacterium isolated from a methanogenic reactor treating waste from cattle farms.</title>
        <authorList>
            <person name="Akita Y."/>
            <person name="Ueki A."/>
            <person name="Tonouchi A."/>
            <person name="Sugawara Y."/>
            <person name="Honma S."/>
            <person name="Kaku N."/>
            <person name="Ueki K."/>
        </authorList>
    </citation>
    <scope>NUCLEOTIDE SEQUENCE</scope>
    <source>
        <strain evidence="4">SH051</strain>
    </source>
</reference>
<dbReference type="Pfam" id="PF04389">
    <property type="entry name" value="Peptidase_M28"/>
    <property type="match status" value="1"/>
</dbReference>
<dbReference type="InterPro" id="IPR007484">
    <property type="entry name" value="Peptidase_M28"/>
</dbReference>
<feature type="domain" description="PA" evidence="2">
    <location>
        <begin position="151"/>
        <end position="237"/>
    </location>
</feature>
<proteinExistence type="predicted"/>
<dbReference type="Proteomes" id="UP001431656">
    <property type="component" value="Chromosome"/>
</dbReference>
<dbReference type="Gene3D" id="3.40.630.10">
    <property type="entry name" value="Zn peptidases"/>
    <property type="match status" value="1"/>
</dbReference>